<gene>
    <name evidence="3" type="ORF">FB45DRAFT_915298</name>
</gene>
<comment type="caution">
    <text evidence="3">The sequence shown here is derived from an EMBL/GenBank/DDBJ whole genome shotgun (WGS) entry which is preliminary data.</text>
</comment>
<dbReference type="EMBL" id="JARKIF010000009">
    <property type="protein sequence ID" value="KAJ7630364.1"/>
    <property type="molecule type" value="Genomic_DNA"/>
</dbReference>
<keyword evidence="2" id="KW-0732">Signal</keyword>
<feature type="signal peptide" evidence="2">
    <location>
        <begin position="1"/>
        <end position="24"/>
    </location>
</feature>
<proteinExistence type="predicted"/>
<accession>A0AAD7BT98</accession>
<dbReference type="Proteomes" id="UP001221142">
    <property type="component" value="Unassembled WGS sequence"/>
</dbReference>
<keyword evidence="1" id="KW-1133">Transmembrane helix</keyword>
<keyword evidence="4" id="KW-1185">Reference proteome</keyword>
<evidence type="ECO:0000313" key="3">
    <source>
        <dbReference type="EMBL" id="KAJ7630364.1"/>
    </source>
</evidence>
<keyword evidence="1" id="KW-0472">Membrane</keyword>
<evidence type="ECO:0000256" key="1">
    <source>
        <dbReference type="SAM" id="Phobius"/>
    </source>
</evidence>
<keyword evidence="1" id="KW-0812">Transmembrane</keyword>
<protein>
    <submittedName>
        <fullName evidence="3">Uncharacterized protein</fullName>
    </submittedName>
</protein>
<name>A0AAD7BT98_9AGAR</name>
<feature type="transmembrane region" description="Helical" evidence="1">
    <location>
        <begin position="61"/>
        <end position="81"/>
    </location>
</feature>
<reference evidence="3" key="1">
    <citation type="submission" date="2023-03" db="EMBL/GenBank/DDBJ databases">
        <title>Massive genome expansion in bonnet fungi (Mycena s.s.) driven by repeated elements and novel gene families across ecological guilds.</title>
        <authorList>
            <consortium name="Lawrence Berkeley National Laboratory"/>
            <person name="Harder C.B."/>
            <person name="Miyauchi S."/>
            <person name="Viragh M."/>
            <person name="Kuo A."/>
            <person name="Thoen E."/>
            <person name="Andreopoulos B."/>
            <person name="Lu D."/>
            <person name="Skrede I."/>
            <person name="Drula E."/>
            <person name="Henrissat B."/>
            <person name="Morin E."/>
            <person name="Kohler A."/>
            <person name="Barry K."/>
            <person name="LaButti K."/>
            <person name="Morin E."/>
            <person name="Salamov A."/>
            <person name="Lipzen A."/>
            <person name="Mereny Z."/>
            <person name="Hegedus B."/>
            <person name="Baldrian P."/>
            <person name="Stursova M."/>
            <person name="Weitz H."/>
            <person name="Taylor A."/>
            <person name="Grigoriev I.V."/>
            <person name="Nagy L.G."/>
            <person name="Martin F."/>
            <person name="Kauserud H."/>
        </authorList>
    </citation>
    <scope>NUCLEOTIDE SEQUENCE</scope>
    <source>
        <strain evidence="3">9284</strain>
    </source>
</reference>
<evidence type="ECO:0000256" key="2">
    <source>
        <dbReference type="SAM" id="SignalP"/>
    </source>
</evidence>
<dbReference type="AlphaFoldDB" id="A0AAD7BT98"/>
<organism evidence="3 4">
    <name type="scientific">Roridomyces roridus</name>
    <dbReference type="NCBI Taxonomy" id="1738132"/>
    <lineage>
        <taxon>Eukaryota</taxon>
        <taxon>Fungi</taxon>
        <taxon>Dikarya</taxon>
        <taxon>Basidiomycota</taxon>
        <taxon>Agaricomycotina</taxon>
        <taxon>Agaricomycetes</taxon>
        <taxon>Agaricomycetidae</taxon>
        <taxon>Agaricales</taxon>
        <taxon>Marasmiineae</taxon>
        <taxon>Mycenaceae</taxon>
        <taxon>Roridomyces</taxon>
    </lineage>
</organism>
<evidence type="ECO:0000313" key="4">
    <source>
        <dbReference type="Proteomes" id="UP001221142"/>
    </source>
</evidence>
<sequence length="126" mass="13325">MTFFAQPLLFPFLTLSIYLPLAWAAPVEIVEPSVPDKCFECASNGADTASSAIGSGLPTSVIVVIVLIVVLLTILCIYLHYRGKKPADKAADVVSKQLETSPLGSTADLHHVDDQTGLLGTKGRAS</sequence>
<feature type="chain" id="PRO_5042217452" evidence="2">
    <location>
        <begin position="25"/>
        <end position="126"/>
    </location>
</feature>